<dbReference type="Proteomes" id="UP001054837">
    <property type="component" value="Unassembled WGS sequence"/>
</dbReference>
<keyword evidence="3" id="KW-1185">Reference proteome</keyword>
<evidence type="ECO:0000313" key="2">
    <source>
        <dbReference type="EMBL" id="GIX67918.1"/>
    </source>
</evidence>
<keyword evidence="1" id="KW-0472">Membrane</keyword>
<proteinExistence type="predicted"/>
<keyword evidence="1" id="KW-1133">Transmembrane helix</keyword>
<keyword evidence="1" id="KW-0812">Transmembrane</keyword>
<evidence type="ECO:0000256" key="1">
    <source>
        <dbReference type="SAM" id="Phobius"/>
    </source>
</evidence>
<reference evidence="2 3" key="1">
    <citation type="submission" date="2021-06" db="EMBL/GenBank/DDBJ databases">
        <title>Caerostris darwini draft genome.</title>
        <authorList>
            <person name="Kono N."/>
            <person name="Arakawa K."/>
        </authorList>
    </citation>
    <scope>NUCLEOTIDE SEQUENCE [LARGE SCALE GENOMIC DNA]</scope>
</reference>
<name>A0AAV4M6D2_9ARAC</name>
<comment type="caution">
    <text evidence="2">The sequence shown here is derived from an EMBL/GenBank/DDBJ whole genome shotgun (WGS) entry which is preliminary data.</text>
</comment>
<organism evidence="2 3">
    <name type="scientific">Caerostris darwini</name>
    <dbReference type="NCBI Taxonomy" id="1538125"/>
    <lineage>
        <taxon>Eukaryota</taxon>
        <taxon>Metazoa</taxon>
        <taxon>Ecdysozoa</taxon>
        <taxon>Arthropoda</taxon>
        <taxon>Chelicerata</taxon>
        <taxon>Arachnida</taxon>
        <taxon>Araneae</taxon>
        <taxon>Araneomorphae</taxon>
        <taxon>Entelegynae</taxon>
        <taxon>Araneoidea</taxon>
        <taxon>Araneidae</taxon>
        <taxon>Caerostris</taxon>
    </lineage>
</organism>
<dbReference type="AlphaFoldDB" id="A0AAV4M6D2"/>
<feature type="transmembrane region" description="Helical" evidence="1">
    <location>
        <begin position="50"/>
        <end position="67"/>
    </location>
</feature>
<feature type="transmembrane region" description="Helical" evidence="1">
    <location>
        <begin position="12"/>
        <end position="29"/>
    </location>
</feature>
<accession>A0AAV4M6D2</accession>
<gene>
    <name evidence="2" type="ORF">CDAR_215771</name>
</gene>
<dbReference type="EMBL" id="BPLQ01000138">
    <property type="protein sequence ID" value="GIX67918.1"/>
    <property type="molecule type" value="Genomic_DNA"/>
</dbReference>
<sequence>MTDWNRLGEVFARLLLMVLPAVLGHRIALKLLPGQPTSKGSKRFRKKTSPIRIIIVCSASLTYPRILPPPVLPLRPSAPSGDGIKAIGRSPEHKVLQKFLFVLFLSFGTFFGKGFWYRREVIYRVTGDRYDRLESFGGSFRPLFINGPSSRPWAQNCIETSSGLSCFISHH</sequence>
<protein>
    <submittedName>
        <fullName evidence="2">Uncharacterized protein</fullName>
    </submittedName>
</protein>
<feature type="transmembrane region" description="Helical" evidence="1">
    <location>
        <begin position="99"/>
        <end position="116"/>
    </location>
</feature>
<evidence type="ECO:0000313" key="3">
    <source>
        <dbReference type="Proteomes" id="UP001054837"/>
    </source>
</evidence>